<accession>X6M3S1</accession>
<sequence>MIHYKDKDNCIESKNIKSPINDYSKIDIDFMKKYSHKIAVRDMQKILLISGLLSYNLEKFDVIFIRYLVQEDWRNS</sequence>
<dbReference type="Proteomes" id="UP000023152">
    <property type="component" value="Unassembled WGS sequence"/>
</dbReference>
<dbReference type="AlphaFoldDB" id="X6M3S1"/>
<evidence type="ECO:0000313" key="2">
    <source>
        <dbReference type="Proteomes" id="UP000023152"/>
    </source>
</evidence>
<name>X6M3S1_RETFI</name>
<evidence type="ECO:0000313" key="1">
    <source>
        <dbReference type="EMBL" id="ETO08117.1"/>
    </source>
</evidence>
<gene>
    <name evidence="1" type="ORF">RFI_29271</name>
</gene>
<proteinExistence type="predicted"/>
<dbReference type="EMBL" id="ASPP01025340">
    <property type="protein sequence ID" value="ETO08117.1"/>
    <property type="molecule type" value="Genomic_DNA"/>
</dbReference>
<comment type="caution">
    <text evidence="1">The sequence shown here is derived from an EMBL/GenBank/DDBJ whole genome shotgun (WGS) entry which is preliminary data.</text>
</comment>
<protein>
    <submittedName>
        <fullName evidence="1">Uncharacterized protein</fullName>
    </submittedName>
</protein>
<reference evidence="1 2" key="1">
    <citation type="journal article" date="2013" name="Curr. Biol.">
        <title>The Genome of the Foraminiferan Reticulomyxa filosa.</title>
        <authorList>
            <person name="Glockner G."/>
            <person name="Hulsmann N."/>
            <person name="Schleicher M."/>
            <person name="Noegel A.A."/>
            <person name="Eichinger L."/>
            <person name="Gallinger C."/>
            <person name="Pawlowski J."/>
            <person name="Sierra R."/>
            <person name="Euteneuer U."/>
            <person name="Pillet L."/>
            <person name="Moustafa A."/>
            <person name="Platzer M."/>
            <person name="Groth M."/>
            <person name="Szafranski K."/>
            <person name="Schliwa M."/>
        </authorList>
    </citation>
    <scope>NUCLEOTIDE SEQUENCE [LARGE SCALE GENOMIC DNA]</scope>
</reference>
<keyword evidence="2" id="KW-1185">Reference proteome</keyword>
<organism evidence="1 2">
    <name type="scientific">Reticulomyxa filosa</name>
    <dbReference type="NCBI Taxonomy" id="46433"/>
    <lineage>
        <taxon>Eukaryota</taxon>
        <taxon>Sar</taxon>
        <taxon>Rhizaria</taxon>
        <taxon>Retaria</taxon>
        <taxon>Foraminifera</taxon>
        <taxon>Monothalamids</taxon>
        <taxon>Reticulomyxidae</taxon>
        <taxon>Reticulomyxa</taxon>
    </lineage>
</organism>